<name>A0A9D2FDN9_9FIRM</name>
<comment type="caution">
    <text evidence="2">The sequence shown here is derived from an EMBL/GenBank/DDBJ whole genome shotgun (WGS) entry which is preliminary data.</text>
</comment>
<dbReference type="Proteomes" id="UP000824065">
    <property type="component" value="Unassembled WGS sequence"/>
</dbReference>
<gene>
    <name evidence="2" type="ORF">H9725_00830</name>
</gene>
<dbReference type="AlphaFoldDB" id="A0A9D2FDN9"/>
<reference evidence="2" key="2">
    <citation type="submission" date="2021-04" db="EMBL/GenBank/DDBJ databases">
        <authorList>
            <person name="Gilroy R."/>
        </authorList>
    </citation>
    <scope>NUCLEOTIDE SEQUENCE</scope>
    <source>
        <strain evidence="2">ChiBcec16-3735</strain>
    </source>
</reference>
<feature type="signal peptide" evidence="1">
    <location>
        <begin position="1"/>
        <end position="22"/>
    </location>
</feature>
<sequence length="156" mass="16123">MKGKKILTLILAVVLAAGMLTACVNVPGSSAGIRLDTSTIEQMLENQGVTATVTADAGLTEAVDTVAASLALYNLKELDSLDVGAMVARQAGVTPLSCEVYGDSYWVSTPLGYASRRERTASSLIGKLGDGSYHVAAAVFVEQGGQRQILFAVTAA</sequence>
<evidence type="ECO:0000313" key="3">
    <source>
        <dbReference type="Proteomes" id="UP000824065"/>
    </source>
</evidence>
<dbReference type="EMBL" id="DXBJ01000006">
    <property type="protein sequence ID" value="HIZ57125.1"/>
    <property type="molecule type" value="Genomic_DNA"/>
</dbReference>
<reference evidence="2" key="1">
    <citation type="journal article" date="2021" name="PeerJ">
        <title>Extensive microbial diversity within the chicken gut microbiome revealed by metagenomics and culture.</title>
        <authorList>
            <person name="Gilroy R."/>
            <person name="Ravi A."/>
            <person name="Getino M."/>
            <person name="Pursley I."/>
            <person name="Horton D.L."/>
            <person name="Alikhan N.F."/>
            <person name="Baker D."/>
            <person name="Gharbi K."/>
            <person name="Hall N."/>
            <person name="Watson M."/>
            <person name="Adriaenssens E.M."/>
            <person name="Foster-Nyarko E."/>
            <person name="Jarju S."/>
            <person name="Secka A."/>
            <person name="Antonio M."/>
            <person name="Oren A."/>
            <person name="Chaudhuri R.R."/>
            <person name="La Ragione R."/>
            <person name="Hildebrand F."/>
            <person name="Pallen M.J."/>
        </authorList>
    </citation>
    <scope>NUCLEOTIDE SEQUENCE</scope>
    <source>
        <strain evidence="2">ChiBcec16-3735</strain>
    </source>
</reference>
<keyword evidence="1" id="KW-0732">Signal</keyword>
<evidence type="ECO:0000313" key="2">
    <source>
        <dbReference type="EMBL" id="HIZ57125.1"/>
    </source>
</evidence>
<dbReference type="PROSITE" id="PS51257">
    <property type="entry name" value="PROKAR_LIPOPROTEIN"/>
    <property type="match status" value="1"/>
</dbReference>
<proteinExistence type="predicted"/>
<protein>
    <recommendedName>
        <fullName evidence="4">DUF4430 domain-containing protein</fullName>
    </recommendedName>
</protein>
<accession>A0A9D2FDN9</accession>
<feature type="chain" id="PRO_5038845122" description="DUF4430 domain-containing protein" evidence="1">
    <location>
        <begin position="23"/>
        <end position="156"/>
    </location>
</feature>
<evidence type="ECO:0000256" key="1">
    <source>
        <dbReference type="SAM" id="SignalP"/>
    </source>
</evidence>
<organism evidence="2 3">
    <name type="scientific">Candidatus Faecalibacterium gallistercoris</name>
    <dbReference type="NCBI Taxonomy" id="2838579"/>
    <lineage>
        <taxon>Bacteria</taxon>
        <taxon>Bacillati</taxon>
        <taxon>Bacillota</taxon>
        <taxon>Clostridia</taxon>
        <taxon>Eubacteriales</taxon>
        <taxon>Oscillospiraceae</taxon>
        <taxon>Faecalibacterium</taxon>
    </lineage>
</organism>
<evidence type="ECO:0008006" key="4">
    <source>
        <dbReference type="Google" id="ProtNLM"/>
    </source>
</evidence>